<dbReference type="EMBL" id="FPBJ01000002">
    <property type="protein sequence ID" value="SFU28884.1"/>
    <property type="molecule type" value="Genomic_DNA"/>
</dbReference>
<dbReference type="InterPro" id="IPR036316">
    <property type="entry name" value="Pili_assmbl_chap_C_dom_sf"/>
</dbReference>
<evidence type="ECO:0000259" key="8">
    <source>
        <dbReference type="Pfam" id="PF00345"/>
    </source>
</evidence>
<dbReference type="FunFam" id="2.60.40.10:FF:000458">
    <property type="entry name" value="Molecular chaperone FimC"/>
    <property type="match status" value="1"/>
</dbReference>
<dbReference type="SUPFAM" id="SSF49584">
    <property type="entry name" value="Periplasmic chaperone C-domain"/>
    <property type="match status" value="1"/>
</dbReference>
<dbReference type="SUPFAM" id="SSF49354">
    <property type="entry name" value="PapD-like"/>
    <property type="match status" value="1"/>
</dbReference>
<evidence type="ECO:0000256" key="5">
    <source>
        <dbReference type="ARBA" id="ARBA00022764"/>
    </source>
</evidence>
<dbReference type="InterPro" id="IPR016148">
    <property type="entry name" value="Pili_assmbl_chaperone_C"/>
</dbReference>
<dbReference type="InterPro" id="IPR008962">
    <property type="entry name" value="PapD-like_sf"/>
</dbReference>
<dbReference type="InterPro" id="IPR013783">
    <property type="entry name" value="Ig-like_fold"/>
</dbReference>
<dbReference type="RefSeq" id="WP_092547666.1">
    <property type="nucleotide sequence ID" value="NZ_CAWRBG010000045.1"/>
</dbReference>
<feature type="domain" description="Pili assembly chaperone C-terminal" evidence="9">
    <location>
        <begin position="176"/>
        <end position="233"/>
    </location>
</feature>
<keyword evidence="5" id="KW-0574">Periplasm</keyword>
<sequence length="237" mass="26704">MSSKSYLLLKKLPAVLLLAIMAHPGFASVVLSSTRVIYPQKEKEVTVQVNNKGKSPVLLQSWIDNGDAEALPELIDVPFILTPPVNRIDPNQGQSLRIRYIENNHLPADRESLFWLNALEIPAKIKEEKEHRNYLQFAIRTRIKIFFRPASLKGEPTSAAKRLRWEIDNKGITAINDSPWYINLANITVEQTGKEQLIAGDTVSPFGKRTFAIKGAAVSKVKDWQYINDYGAVHSTQ</sequence>
<evidence type="ECO:0000256" key="6">
    <source>
        <dbReference type="ARBA" id="ARBA00023186"/>
    </source>
</evidence>
<evidence type="ECO:0000256" key="7">
    <source>
        <dbReference type="SAM" id="SignalP"/>
    </source>
</evidence>
<evidence type="ECO:0000256" key="3">
    <source>
        <dbReference type="ARBA" id="ARBA00022558"/>
    </source>
</evidence>
<proteinExistence type="inferred from homology"/>
<keyword evidence="3" id="KW-1029">Fimbrium biogenesis</keyword>
<dbReference type="Proteomes" id="UP000242496">
    <property type="component" value="Unassembled WGS sequence"/>
</dbReference>
<dbReference type="AlphaFoldDB" id="A0A1I7EYA8"/>
<gene>
    <name evidence="10" type="ORF">SAMN05421784_10273</name>
</gene>
<dbReference type="GO" id="GO:0071555">
    <property type="term" value="P:cell wall organization"/>
    <property type="evidence" value="ECO:0007669"/>
    <property type="project" value="InterPro"/>
</dbReference>
<keyword evidence="11" id="KW-1185">Reference proteome</keyword>
<dbReference type="Pfam" id="PF00345">
    <property type="entry name" value="PapD_N"/>
    <property type="match status" value="1"/>
</dbReference>
<feature type="signal peptide" evidence="7">
    <location>
        <begin position="1"/>
        <end position="27"/>
    </location>
</feature>
<feature type="chain" id="PRO_5017428840" evidence="7">
    <location>
        <begin position="28"/>
        <end position="237"/>
    </location>
</feature>
<comment type="similarity">
    <text evidence="2">Belongs to the periplasmic pilus chaperone family.</text>
</comment>
<evidence type="ECO:0000256" key="4">
    <source>
        <dbReference type="ARBA" id="ARBA00022729"/>
    </source>
</evidence>
<evidence type="ECO:0000313" key="10">
    <source>
        <dbReference type="EMBL" id="SFU28884.1"/>
    </source>
</evidence>
<dbReference type="GO" id="GO:0030288">
    <property type="term" value="C:outer membrane-bounded periplasmic space"/>
    <property type="evidence" value="ECO:0007669"/>
    <property type="project" value="InterPro"/>
</dbReference>
<dbReference type="InterPro" id="IPR050643">
    <property type="entry name" value="Periplasmic_pilus_chap"/>
</dbReference>
<dbReference type="Gene3D" id="2.60.40.10">
    <property type="entry name" value="Immunoglobulins"/>
    <property type="match status" value="2"/>
</dbReference>
<evidence type="ECO:0000256" key="2">
    <source>
        <dbReference type="ARBA" id="ARBA00007399"/>
    </source>
</evidence>
<evidence type="ECO:0000313" key="11">
    <source>
        <dbReference type="Proteomes" id="UP000242496"/>
    </source>
</evidence>
<dbReference type="STRING" id="351659.SAMN05421784_10273"/>
<evidence type="ECO:0000256" key="1">
    <source>
        <dbReference type="ARBA" id="ARBA00004418"/>
    </source>
</evidence>
<reference evidence="11" key="1">
    <citation type="submission" date="2016-10" db="EMBL/GenBank/DDBJ databases">
        <authorList>
            <person name="Varghese N."/>
            <person name="Submissions S."/>
        </authorList>
    </citation>
    <scope>NUCLEOTIDE SEQUENCE [LARGE SCALE GENOMIC DNA]</scope>
    <source>
        <strain evidence="11">DSM 18168</strain>
    </source>
</reference>
<keyword evidence="4 7" id="KW-0732">Signal</keyword>
<feature type="domain" description="Pili assembly chaperone N-terminal" evidence="8">
    <location>
        <begin position="28"/>
        <end position="152"/>
    </location>
</feature>
<dbReference type="Pfam" id="PF02753">
    <property type="entry name" value="PapD_C"/>
    <property type="match status" value="1"/>
</dbReference>
<comment type="subcellular location">
    <subcellularLocation>
        <location evidence="1">Periplasm</location>
    </subcellularLocation>
</comment>
<name>A0A1I7EYA8_9GAMM</name>
<dbReference type="OrthoDB" id="9131059at2"/>
<dbReference type="InterPro" id="IPR016147">
    <property type="entry name" value="Pili_assmbl_chaperone_N"/>
</dbReference>
<evidence type="ECO:0000259" key="9">
    <source>
        <dbReference type="Pfam" id="PF02753"/>
    </source>
</evidence>
<keyword evidence="6" id="KW-0143">Chaperone</keyword>
<dbReference type="InterPro" id="IPR001829">
    <property type="entry name" value="Pili_assmbl_chaperone_bac"/>
</dbReference>
<protein>
    <submittedName>
        <fullName evidence="10">Chaperone protein EcpD</fullName>
    </submittedName>
</protein>
<dbReference type="PANTHER" id="PTHR30251:SF2">
    <property type="entry name" value="FIMBRIAL CHAPERONE YADV-RELATED"/>
    <property type="match status" value="1"/>
</dbReference>
<dbReference type="PRINTS" id="PR00969">
    <property type="entry name" value="CHAPERONPILI"/>
</dbReference>
<accession>A0A1I7EYA8</accession>
<dbReference type="PANTHER" id="PTHR30251">
    <property type="entry name" value="PILUS ASSEMBLY CHAPERONE"/>
    <property type="match status" value="1"/>
</dbReference>
<organism evidence="10 11">
    <name type="scientific">Xenorhabdus koppenhoeferi</name>
    <dbReference type="NCBI Taxonomy" id="351659"/>
    <lineage>
        <taxon>Bacteria</taxon>
        <taxon>Pseudomonadati</taxon>
        <taxon>Pseudomonadota</taxon>
        <taxon>Gammaproteobacteria</taxon>
        <taxon>Enterobacterales</taxon>
        <taxon>Morganellaceae</taxon>
        <taxon>Xenorhabdus</taxon>
    </lineage>
</organism>